<dbReference type="GO" id="GO:0072686">
    <property type="term" value="C:mitotic spindle"/>
    <property type="evidence" value="ECO:0007669"/>
    <property type="project" value="TreeGrafter"/>
</dbReference>
<comment type="catalytic activity">
    <reaction evidence="1">
        <text>All bonds known to be hydrolyzed by this endopeptidase have arginine in P1 and an acidic residue in P4. P6 is often occupied by an acidic residue or by a hydroxy-amino-acid residue, the phosphorylation of which enhances cleavage.</text>
        <dbReference type="EC" id="3.4.22.49"/>
    </reaction>
</comment>
<evidence type="ECO:0000259" key="5">
    <source>
        <dbReference type="PROSITE" id="PS51700"/>
    </source>
</evidence>
<accession>A0A8K0D8F0</accession>
<evidence type="ECO:0000256" key="2">
    <source>
        <dbReference type="ARBA" id="ARBA00012489"/>
    </source>
</evidence>
<proteinExistence type="predicted"/>
<dbReference type="GO" id="GO:0051307">
    <property type="term" value="P:meiotic chromosome separation"/>
    <property type="evidence" value="ECO:0007669"/>
    <property type="project" value="TreeGrafter"/>
</dbReference>
<sequence>MENANKIQLNEILKELENIHYPCGPNYIKNHKAQAILRMKDNELEAIYNLVESHAPSLRFTAIFRYEKALEGEPKSNTLPLNKNHLNFNCNNVSINDRIQVMLKQLKEMPKEWTIVQLTSQFNAKENLEVNADKFCTNPLHVTVFNCNQHQTLPYTITVDIPKDKISGYNIEIRQEMHSIINENLNRFLEIKKKSGKFVSHAVKQAYCKSRYLLNNRLENVVEQIQNKWLGVWRCLLLGRLCNSEIENSIASVIEETLKYEDCQNKTDKIKNLLKCFVNGSNHLSIDEMKIGLRYIFPQDNCKELRVTLGKMIQNLSKEYNLSQEMRHPLILIVDEKLDFIPWEMIDVLQNHPVSRMPSLHFAYALFKEYEDSIVNGWKINTNPKNGSYIINPGLDLKEMEVRLCSFFKYWLPKWSGLIGVTPSETEFRDMLSSSDVFVYSGHGNGTQFLAGEKIQKLKVNAVVFLFGCGSVQLQLLGPQVETYSSYHMYLIACSPCVVGSLWAITDVDTDTVTAELLSQWIPSDVSTHWKLVDDKKWKTDGTVDFNNKKMTLKESDKHEPELLRALCKAKKSAKQYLIQAAFVARGLPVKIQN</sequence>
<dbReference type="Proteomes" id="UP000801492">
    <property type="component" value="Unassembled WGS sequence"/>
</dbReference>
<protein>
    <recommendedName>
        <fullName evidence="2">separase</fullName>
        <ecNumber evidence="2">3.4.22.49</ecNumber>
    </recommendedName>
</protein>
<dbReference type="OrthoDB" id="10255632at2759"/>
<name>A0A8K0D8F0_IGNLU</name>
<comment type="caution">
    <text evidence="6">The sequence shown here is derived from an EMBL/GenBank/DDBJ whole genome shotgun (WGS) entry which is preliminary data.</text>
</comment>
<evidence type="ECO:0000313" key="6">
    <source>
        <dbReference type="EMBL" id="KAF2896380.1"/>
    </source>
</evidence>
<dbReference type="GO" id="GO:0005634">
    <property type="term" value="C:nucleus"/>
    <property type="evidence" value="ECO:0007669"/>
    <property type="project" value="InterPro"/>
</dbReference>
<dbReference type="GO" id="GO:0004197">
    <property type="term" value="F:cysteine-type endopeptidase activity"/>
    <property type="evidence" value="ECO:0007669"/>
    <property type="project" value="InterPro"/>
</dbReference>
<keyword evidence="7" id="KW-1185">Reference proteome</keyword>
<dbReference type="GO" id="GO:0006508">
    <property type="term" value="P:proteolysis"/>
    <property type="evidence" value="ECO:0007669"/>
    <property type="project" value="InterPro"/>
</dbReference>
<dbReference type="Pfam" id="PF03568">
    <property type="entry name" value="Separin_C"/>
    <property type="match status" value="1"/>
</dbReference>
<dbReference type="InterPro" id="IPR030397">
    <property type="entry name" value="SEPARIN_core_dom"/>
</dbReference>
<gene>
    <name evidence="6" type="ORF">ILUMI_09795</name>
</gene>
<evidence type="ECO:0000256" key="3">
    <source>
        <dbReference type="ARBA" id="ARBA00022801"/>
    </source>
</evidence>
<dbReference type="EMBL" id="VTPC01005164">
    <property type="protein sequence ID" value="KAF2896380.1"/>
    <property type="molecule type" value="Genomic_DNA"/>
</dbReference>
<keyword evidence="3" id="KW-0378">Hydrolase</keyword>
<organism evidence="6 7">
    <name type="scientific">Ignelater luminosus</name>
    <name type="common">Cucubano</name>
    <name type="synonym">Pyrophorus luminosus</name>
    <dbReference type="NCBI Taxonomy" id="2038154"/>
    <lineage>
        <taxon>Eukaryota</taxon>
        <taxon>Metazoa</taxon>
        <taxon>Ecdysozoa</taxon>
        <taxon>Arthropoda</taxon>
        <taxon>Hexapoda</taxon>
        <taxon>Insecta</taxon>
        <taxon>Pterygota</taxon>
        <taxon>Neoptera</taxon>
        <taxon>Endopterygota</taxon>
        <taxon>Coleoptera</taxon>
        <taxon>Polyphaga</taxon>
        <taxon>Elateriformia</taxon>
        <taxon>Elateroidea</taxon>
        <taxon>Elateridae</taxon>
        <taxon>Agrypninae</taxon>
        <taxon>Pyrophorini</taxon>
        <taxon>Ignelater</taxon>
    </lineage>
</organism>
<dbReference type="GO" id="GO:0005737">
    <property type="term" value="C:cytoplasm"/>
    <property type="evidence" value="ECO:0007669"/>
    <property type="project" value="TreeGrafter"/>
</dbReference>
<keyword evidence="4" id="KW-0159">Chromosome partition</keyword>
<dbReference type="PANTHER" id="PTHR12792:SF0">
    <property type="entry name" value="SEPARIN"/>
    <property type="match status" value="1"/>
</dbReference>
<dbReference type="AlphaFoldDB" id="A0A8K0D8F0"/>
<evidence type="ECO:0000313" key="7">
    <source>
        <dbReference type="Proteomes" id="UP000801492"/>
    </source>
</evidence>
<feature type="domain" description="Peptidase C50" evidence="5">
    <location>
        <begin position="384"/>
        <end position="480"/>
    </location>
</feature>
<dbReference type="EC" id="3.4.22.49" evidence="2"/>
<reference evidence="6" key="1">
    <citation type="submission" date="2019-08" db="EMBL/GenBank/DDBJ databases">
        <title>The genome of the North American firefly Photinus pyralis.</title>
        <authorList>
            <consortium name="Photinus pyralis genome working group"/>
            <person name="Fallon T.R."/>
            <person name="Sander Lower S.E."/>
            <person name="Weng J.-K."/>
        </authorList>
    </citation>
    <scope>NUCLEOTIDE SEQUENCE</scope>
    <source>
        <strain evidence="6">TRF0915ILg1</strain>
        <tissue evidence="6">Whole body</tissue>
    </source>
</reference>
<dbReference type="PANTHER" id="PTHR12792">
    <property type="entry name" value="EXTRA SPINDLE POLES 1-RELATED"/>
    <property type="match status" value="1"/>
</dbReference>
<evidence type="ECO:0000256" key="4">
    <source>
        <dbReference type="ARBA" id="ARBA00022829"/>
    </source>
</evidence>
<evidence type="ECO:0000256" key="1">
    <source>
        <dbReference type="ARBA" id="ARBA00000451"/>
    </source>
</evidence>
<dbReference type="InterPro" id="IPR005314">
    <property type="entry name" value="Peptidase_C50"/>
</dbReference>
<dbReference type="PROSITE" id="PS51700">
    <property type="entry name" value="SEPARIN"/>
    <property type="match status" value="1"/>
</dbReference>